<keyword evidence="2" id="KW-1185">Reference proteome</keyword>
<evidence type="ECO:0000313" key="1">
    <source>
        <dbReference type="EMBL" id="RKU46443.1"/>
    </source>
</evidence>
<proteinExistence type="predicted"/>
<dbReference type="AlphaFoldDB" id="A0A420YEV3"/>
<dbReference type="OrthoDB" id="4323953at2759"/>
<dbReference type="EMBL" id="QVQW01000014">
    <property type="protein sequence ID" value="RKU46443.1"/>
    <property type="molecule type" value="Genomic_DNA"/>
</dbReference>
<reference evidence="1 2" key="1">
    <citation type="submission" date="2018-08" db="EMBL/GenBank/DDBJ databases">
        <title>Draft genome of the lignicolous fungus Coniochaeta pulveracea.</title>
        <authorList>
            <person name="Borstlap C.J."/>
            <person name="De Witt R.N."/>
            <person name="Botha A."/>
            <person name="Volschenk H."/>
        </authorList>
    </citation>
    <scope>NUCLEOTIDE SEQUENCE [LARGE SCALE GENOMIC DNA]</scope>
    <source>
        <strain evidence="1 2">CAB683</strain>
    </source>
</reference>
<comment type="caution">
    <text evidence="1">The sequence shown here is derived from an EMBL/GenBank/DDBJ whole genome shotgun (WGS) entry which is preliminary data.</text>
</comment>
<accession>A0A420YEV3</accession>
<name>A0A420YEV3_9PEZI</name>
<protein>
    <submittedName>
        <fullName evidence="1">Uncharacterized protein</fullName>
    </submittedName>
</protein>
<dbReference type="Proteomes" id="UP000275385">
    <property type="component" value="Unassembled WGS sequence"/>
</dbReference>
<sequence length="526" mass="58868">MVQQVTYHDRTSKDFCILLNRVRSSPATESGTFGLDDLSRLYPHSHLRDHSRVSHRTTKMELEHLTSNLSSHIRVGDQAIRPGTPHLTLRMTANPELSLTQSYRNRFVISRSKNDGVDLPCVVRWSPNSSAFTSSGLVLLHHNAAGDLDPVPIEYTGIRYLGQEVDDVVVVTGWGHFVQQLEPGAEVSYVANLPECYYKAMRAGETYTLLYPGEEILMWEWGTLTELTGREIKKRAPAATTDDCPNPLISGGARITFKAVDEDEPWPDRAARLAKVGFDMANFEETQWREALRWKRAGSPPPMEETERVPGAPVITTTLSCPPHFSGDEDFSVQVTFTYEGVVGPSGATEPSPRPITIHAWTLHGVYCGRREGLRVDRWVKTEKDQRGDGNDVSWEKCEDDDEMGYLLVDEDVAIRVGQDNKNFISLMPGEAWTTSDRIHNARWRSGYIPENVAPGDTFRCRHKGIVMDWWDWGTMADHVDTVVKLPSFIAGKVTEPADNGGRPKLIVTAAEEVRFTYTGAGRGAK</sequence>
<gene>
    <name evidence="1" type="ORF">DL546_006864</name>
</gene>
<evidence type="ECO:0000313" key="2">
    <source>
        <dbReference type="Proteomes" id="UP000275385"/>
    </source>
</evidence>
<organism evidence="1 2">
    <name type="scientific">Coniochaeta pulveracea</name>
    <dbReference type="NCBI Taxonomy" id="177199"/>
    <lineage>
        <taxon>Eukaryota</taxon>
        <taxon>Fungi</taxon>
        <taxon>Dikarya</taxon>
        <taxon>Ascomycota</taxon>
        <taxon>Pezizomycotina</taxon>
        <taxon>Sordariomycetes</taxon>
        <taxon>Sordariomycetidae</taxon>
        <taxon>Coniochaetales</taxon>
        <taxon>Coniochaetaceae</taxon>
        <taxon>Coniochaeta</taxon>
    </lineage>
</organism>